<evidence type="ECO:0000313" key="2">
    <source>
        <dbReference type="EMBL" id="TVY85574.1"/>
    </source>
</evidence>
<dbReference type="PANTHER" id="PTHR17630:SF55">
    <property type="entry name" value="DIENELACTONE HYDROLASE FAMILY PROTEIN (AFU_ORTHOLOGUE AFUA_1G01900)"/>
    <property type="match status" value="1"/>
</dbReference>
<organism evidence="2 3">
    <name type="scientific">Lachnellula suecica</name>
    <dbReference type="NCBI Taxonomy" id="602035"/>
    <lineage>
        <taxon>Eukaryota</taxon>
        <taxon>Fungi</taxon>
        <taxon>Dikarya</taxon>
        <taxon>Ascomycota</taxon>
        <taxon>Pezizomycotina</taxon>
        <taxon>Leotiomycetes</taxon>
        <taxon>Helotiales</taxon>
        <taxon>Lachnaceae</taxon>
        <taxon>Lachnellula</taxon>
    </lineage>
</organism>
<dbReference type="InterPro" id="IPR002925">
    <property type="entry name" value="Dienelactn_hydro"/>
</dbReference>
<evidence type="ECO:0000259" key="1">
    <source>
        <dbReference type="Pfam" id="PF01738"/>
    </source>
</evidence>
<protein>
    <submittedName>
        <fullName evidence="2">Hydrolase tropI</fullName>
    </submittedName>
</protein>
<dbReference type="Proteomes" id="UP000469558">
    <property type="component" value="Unassembled WGS sequence"/>
</dbReference>
<dbReference type="PANTHER" id="PTHR17630">
    <property type="entry name" value="DIENELACTONE HYDROLASE"/>
    <property type="match status" value="1"/>
</dbReference>
<dbReference type="EMBL" id="QGMK01000001">
    <property type="protein sequence ID" value="TVY85574.1"/>
    <property type="molecule type" value="Genomic_DNA"/>
</dbReference>
<gene>
    <name evidence="2" type="primary">tropI_1</name>
    <name evidence="2" type="ORF">LSUE1_G000092</name>
</gene>
<sequence length="250" mass="27506">MSDDCCKSGFKWDGKPVGREGTLEKNKAYITGTNKDAAILIVHDIFGWTFNNLRLLADHFAREANATVYLVDFFDGEVLSQDLISDAFEKGDQEKMKQLDLPAFVGRHSKAIRGPEIFACATTLKSQYKKVGAIGYCYGGWGCFQLGGKGKNLVDCIAVAHPSQCVESEVDALAVPTLIMAPETDQQLTPELKAYCNKVIPTLGIPYQYDYYPGLVHGFAAKGDPNNPAQKDGLVRAKNSAVVWFNEFLH</sequence>
<dbReference type="AlphaFoldDB" id="A0A8T9CP42"/>
<keyword evidence="2" id="KW-0378">Hydrolase</keyword>
<feature type="domain" description="Dienelactone hydrolase" evidence="1">
    <location>
        <begin position="33"/>
        <end position="248"/>
    </location>
</feature>
<name>A0A8T9CP42_9HELO</name>
<accession>A0A8T9CP42</accession>
<keyword evidence="3" id="KW-1185">Reference proteome</keyword>
<dbReference type="InterPro" id="IPR029058">
    <property type="entry name" value="AB_hydrolase_fold"/>
</dbReference>
<dbReference type="OrthoDB" id="17560at2759"/>
<evidence type="ECO:0000313" key="3">
    <source>
        <dbReference type="Proteomes" id="UP000469558"/>
    </source>
</evidence>
<proteinExistence type="predicted"/>
<dbReference type="Pfam" id="PF01738">
    <property type="entry name" value="DLH"/>
    <property type="match status" value="1"/>
</dbReference>
<reference evidence="2 3" key="1">
    <citation type="submission" date="2018-05" db="EMBL/GenBank/DDBJ databases">
        <title>Genome sequencing and assembly of the regulated plant pathogen Lachnellula willkommii and related sister species for the development of diagnostic species identification markers.</title>
        <authorList>
            <person name="Giroux E."/>
            <person name="Bilodeau G."/>
        </authorList>
    </citation>
    <scope>NUCLEOTIDE SEQUENCE [LARGE SCALE GENOMIC DNA]</scope>
    <source>
        <strain evidence="2 3">CBS 268.59</strain>
    </source>
</reference>
<dbReference type="Gene3D" id="3.40.50.1820">
    <property type="entry name" value="alpha/beta hydrolase"/>
    <property type="match status" value="1"/>
</dbReference>
<comment type="caution">
    <text evidence="2">The sequence shown here is derived from an EMBL/GenBank/DDBJ whole genome shotgun (WGS) entry which is preliminary data.</text>
</comment>
<dbReference type="GO" id="GO:0016787">
    <property type="term" value="F:hydrolase activity"/>
    <property type="evidence" value="ECO:0007669"/>
    <property type="project" value="UniProtKB-KW"/>
</dbReference>
<dbReference type="SUPFAM" id="SSF53474">
    <property type="entry name" value="alpha/beta-Hydrolases"/>
    <property type="match status" value="1"/>
</dbReference>